<keyword evidence="2" id="KW-1185">Reference proteome</keyword>
<evidence type="ECO:0000313" key="2">
    <source>
        <dbReference type="Proteomes" id="UP000805649"/>
    </source>
</evidence>
<name>A0ACC3YDA8_COLTU</name>
<proteinExistence type="predicted"/>
<protein>
    <submittedName>
        <fullName evidence="1">Metallopeptidase</fullName>
    </submittedName>
</protein>
<dbReference type="EMBL" id="VUJX02000014">
    <property type="protein sequence ID" value="KAL0929839.1"/>
    <property type="molecule type" value="Genomic_DNA"/>
</dbReference>
<dbReference type="Proteomes" id="UP000805649">
    <property type="component" value="Unassembled WGS sequence"/>
</dbReference>
<accession>A0ACC3YDA8</accession>
<evidence type="ECO:0000313" key="1">
    <source>
        <dbReference type="EMBL" id="KAL0929839.1"/>
    </source>
</evidence>
<comment type="caution">
    <text evidence="1">The sequence shown here is derived from an EMBL/GenBank/DDBJ whole genome shotgun (WGS) entry which is preliminary data.</text>
</comment>
<gene>
    <name evidence="1" type="ORF">CTRU02_215269</name>
</gene>
<sequence length="689" mass="78616">MRITLLLFPLSDYSLVADISLSLYFSWYLATDSEACFHNVVQPLIDVENQTDGDIKVIAMLRYASPDPKAREASEEAVRLLGECDSEFTAREDLFILIKAVHDRGEALDPEAVKYLDNLVQSFRRCGHGLLSRPQLKQYLTTRNQIDELRRESNRSIREEEGGVWFALEDLDGVPGDALARFQHGTESGQDGMRYVHFRKAEGDSVLKYATKSSTREKMYTANAHRLPENVDLFKRIIKLRDQNARLLGYSSHASLRLERRVAKSVEWVSGLFEGLEKAFRRKGKGGANLENYLEIVTPWDYAFYTRLALEGFTVDHAKVSEFFPLRHAIQAILSLFSSFLQLRFVPAPPELVSGSMWHEDVEAWGVWEEREAQEGEFIGYLFMDLLWRPGKYKGSQNVNLQCGYLKDDVTRVYPATILMCCFPRPTTAPCPLLEHRQIVSLFHELGHGIHDLVSKTSYTAFHGHRVPTDFGEAPSVMLENWCWLQDELRKMSCHYTKLGPSYLKKWQETYGDQIPPDTLPDAMLDGLIQSRDLNRGLWFLRQLACARFGMAVHHHPDHQSCEEIDPTSVYNDLMEDLMALPHPNPVDRGHPHADFSHVVSGYDAGYYSYLSAHVFAADLFYTAFAQDPRNKTAWETYRCEILEPGESKDELTMLETFLGHAPDPSVLLQTFDSAQEGTQGSQIHSLLL</sequence>
<organism evidence="1 2">
    <name type="scientific">Colletotrichum truncatum</name>
    <name type="common">Anthracnose fungus</name>
    <name type="synonym">Colletotrichum capsici</name>
    <dbReference type="NCBI Taxonomy" id="5467"/>
    <lineage>
        <taxon>Eukaryota</taxon>
        <taxon>Fungi</taxon>
        <taxon>Dikarya</taxon>
        <taxon>Ascomycota</taxon>
        <taxon>Pezizomycotina</taxon>
        <taxon>Sordariomycetes</taxon>
        <taxon>Hypocreomycetidae</taxon>
        <taxon>Glomerellales</taxon>
        <taxon>Glomerellaceae</taxon>
        <taxon>Colletotrichum</taxon>
        <taxon>Colletotrichum truncatum species complex</taxon>
    </lineage>
</organism>
<reference evidence="1 2" key="1">
    <citation type="journal article" date="2020" name="Phytopathology">
        <title>Genome Sequence Resources of Colletotrichum truncatum, C. plurivorum, C. musicola, and C. sojae: Four Species Pathogenic to Soybean (Glycine max).</title>
        <authorList>
            <person name="Rogerio F."/>
            <person name="Boufleur T.R."/>
            <person name="Ciampi-Guillardi M."/>
            <person name="Sukno S.A."/>
            <person name="Thon M.R."/>
            <person name="Massola Junior N.S."/>
            <person name="Baroncelli R."/>
        </authorList>
    </citation>
    <scope>NUCLEOTIDE SEQUENCE [LARGE SCALE GENOMIC DNA]</scope>
    <source>
        <strain evidence="1 2">CMES1059</strain>
    </source>
</reference>